<dbReference type="GO" id="GO:0005829">
    <property type="term" value="C:cytosol"/>
    <property type="evidence" value="ECO:0007669"/>
    <property type="project" value="TreeGrafter"/>
</dbReference>
<protein>
    <submittedName>
        <fullName evidence="3">Putative heptosyltransferase family protein</fullName>
    </submittedName>
</protein>
<dbReference type="Gene3D" id="3.40.50.2000">
    <property type="entry name" value="Glycogen Phosphorylase B"/>
    <property type="match status" value="2"/>
</dbReference>
<keyword evidence="4" id="KW-1185">Reference proteome</keyword>
<dbReference type="GO" id="GO:0008713">
    <property type="term" value="F:ADP-heptose-lipopolysaccharide heptosyltransferase activity"/>
    <property type="evidence" value="ECO:0007669"/>
    <property type="project" value="TreeGrafter"/>
</dbReference>
<sequence length="541" mass="57409">MIVGGKVLVVQEARLGDLIQSGPLIEKLQKEGGIPMLLVRPGVVEGAKALALASEIVSWPDFGNPAVTLSLFERISGARDFVRKMRREGLSRVIVLNHHGTGLALAKLLGIPVSGFGHLFDRGDGTVEPLSGWPAYLVASSRGIRALNRIHLSDMWQGFAGPGAFAPRSSSTLGKRSGPTMVVLGGRSPFRRLSPAALAQLVGALLRIDGYPVVLSGGSEDRELGEALEKECGSRVKNTAGLTGVSDLVSLVAEAGVVLSPDTATLHLAASLGVPTVGLFFASALPFETGAYREGALSVVSGMSCYPCAGEGSSCVSLSCRNDPSPDVLAQIVAGMRRGEAPSGIAARLSGFLTGSQLFVARETPSGLLQEAITPVSISKEQVLAILFRRFVMRYLNPAVPLPTLSQEMSLSGMGLAREVVQGSRGTGSSAGGEGALEDEEIDPVWFVRLERGIELYLGLRERSLHAGERERMVERLAVDYPAIWPLLHFLERVEGGRGDLPGLLRAGAALSWEAMSAGRMLGRGPERESFEKEERYVAVR</sequence>
<keyword evidence="1" id="KW-0328">Glycosyltransferase</keyword>
<accession>C6HWI5</accession>
<dbReference type="EMBL" id="GG693870">
    <property type="protein sequence ID" value="EES52961.1"/>
    <property type="molecule type" value="Genomic_DNA"/>
</dbReference>
<dbReference type="AlphaFoldDB" id="C6HWI5"/>
<proteinExistence type="predicted"/>
<dbReference type="InterPro" id="IPR002201">
    <property type="entry name" value="Glyco_trans_9"/>
</dbReference>
<dbReference type="InterPro" id="IPR051199">
    <property type="entry name" value="LPS_LOS_Heptosyltrfase"/>
</dbReference>
<dbReference type="CDD" id="cd03789">
    <property type="entry name" value="GT9_LPS_heptosyltransferase"/>
    <property type="match status" value="1"/>
</dbReference>
<dbReference type="GO" id="GO:0009244">
    <property type="term" value="P:lipopolysaccharide core region biosynthetic process"/>
    <property type="evidence" value="ECO:0007669"/>
    <property type="project" value="TreeGrafter"/>
</dbReference>
<dbReference type="Pfam" id="PF01075">
    <property type="entry name" value="Glyco_transf_9"/>
    <property type="match status" value="1"/>
</dbReference>
<dbReference type="PANTHER" id="PTHR30160">
    <property type="entry name" value="TETRAACYLDISACCHARIDE 4'-KINASE-RELATED"/>
    <property type="match status" value="1"/>
</dbReference>
<name>C6HWI5_9BACT</name>
<organism evidence="3 4">
    <name type="scientific">Leptospirillum ferrodiazotrophum</name>
    <dbReference type="NCBI Taxonomy" id="412449"/>
    <lineage>
        <taxon>Bacteria</taxon>
        <taxon>Pseudomonadati</taxon>
        <taxon>Nitrospirota</taxon>
        <taxon>Nitrospiria</taxon>
        <taxon>Nitrospirales</taxon>
        <taxon>Nitrospiraceae</taxon>
        <taxon>Leptospirillum</taxon>
    </lineage>
</organism>
<dbReference type="Proteomes" id="UP000009374">
    <property type="component" value="Unassembled WGS sequence"/>
</dbReference>
<dbReference type="SUPFAM" id="SSF53756">
    <property type="entry name" value="UDP-Glycosyltransferase/glycogen phosphorylase"/>
    <property type="match status" value="1"/>
</dbReference>
<evidence type="ECO:0000313" key="3">
    <source>
        <dbReference type="EMBL" id="EES52961.1"/>
    </source>
</evidence>
<keyword evidence="2 3" id="KW-0808">Transferase</keyword>
<evidence type="ECO:0000256" key="1">
    <source>
        <dbReference type="ARBA" id="ARBA00022676"/>
    </source>
</evidence>
<evidence type="ECO:0000313" key="4">
    <source>
        <dbReference type="Proteomes" id="UP000009374"/>
    </source>
</evidence>
<dbReference type="PANTHER" id="PTHR30160:SF1">
    <property type="entry name" value="LIPOPOLYSACCHARIDE 1,2-N-ACETYLGLUCOSAMINETRANSFERASE-RELATED"/>
    <property type="match status" value="1"/>
</dbReference>
<gene>
    <name evidence="3" type="ORF">UBAL3_80630019</name>
</gene>
<evidence type="ECO:0000256" key="2">
    <source>
        <dbReference type="ARBA" id="ARBA00022679"/>
    </source>
</evidence>
<reference evidence="3 4" key="1">
    <citation type="journal article" date="2009" name="Appl. Environ. Microbiol.">
        <title>Community genomic and proteomic analyses of chemoautotrophic iron-oxidizing "Leptospirillum rubarum" (Group II) and "Leptospirillum ferrodiazotrophum" (Group III) bacteria in acid mine drainage biofilms.</title>
        <authorList>
            <person name="Goltsman D.S."/>
            <person name="Denef V.J."/>
            <person name="Singer S.W."/>
            <person name="VerBerkmoes N.C."/>
            <person name="Lefsrud M."/>
            <person name="Mueller R.S."/>
            <person name="Dick G.J."/>
            <person name="Sun C.L."/>
            <person name="Wheeler K.E."/>
            <person name="Zemla A."/>
            <person name="Baker B.J."/>
            <person name="Hauser L."/>
            <person name="Land M."/>
            <person name="Shah M.B."/>
            <person name="Thelen M.P."/>
            <person name="Hettich R.L."/>
            <person name="Banfield J.F."/>
        </authorList>
    </citation>
    <scope>NUCLEOTIDE SEQUENCE [LARGE SCALE GENOMIC DNA]</scope>
</reference>